<keyword evidence="1" id="KW-0547">Nucleotide-binding</keyword>
<dbReference type="PANTHER" id="PTHR43261">
    <property type="entry name" value="TRANSLATION ELONGATION FACTOR G-RELATED"/>
    <property type="match status" value="1"/>
</dbReference>
<evidence type="ECO:0000256" key="2">
    <source>
        <dbReference type="ARBA" id="ARBA00022917"/>
    </source>
</evidence>
<dbReference type="FunFam" id="2.40.30.10:FF:000053">
    <property type="entry name" value="Ribosome-releasing factor 2, mitochondrial"/>
    <property type="match status" value="1"/>
</dbReference>
<gene>
    <name evidence="6" type="primary">gfm2</name>
</gene>
<dbReference type="PRINTS" id="PR00315">
    <property type="entry name" value="ELONGATNFCT"/>
</dbReference>
<dbReference type="PROSITE" id="PS00301">
    <property type="entry name" value="G_TR_1"/>
    <property type="match status" value="1"/>
</dbReference>
<dbReference type="AlphaFoldDB" id="A0A673CD83"/>
<dbReference type="Pfam" id="PF14492">
    <property type="entry name" value="EFG_III"/>
    <property type="match status" value="1"/>
</dbReference>
<reference evidence="6" key="1">
    <citation type="submission" date="2019-06" db="EMBL/GenBank/DDBJ databases">
        <authorList>
            <consortium name="Wellcome Sanger Institute Data Sharing"/>
        </authorList>
    </citation>
    <scope>NUCLEOTIDE SEQUENCE [LARGE SCALE GENOMIC DNA]</scope>
</reference>
<dbReference type="Ensembl" id="ENSSORT00005051917.1">
    <property type="protein sequence ID" value="ENSSORP00005050702.1"/>
    <property type="gene ID" value="ENSSORG00005021716.1"/>
</dbReference>
<evidence type="ECO:0000313" key="7">
    <source>
        <dbReference type="Proteomes" id="UP000472271"/>
    </source>
</evidence>
<protein>
    <recommendedName>
        <fullName evidence="5">Tr-type G domain-containing protein</fullName>
    </recommendedName>
</protein>
<dbReference type="Gene3D" id="2.40.30.10">
    <property type="entry name" value="Translation factors"/>
    <property type="match status" value="1"/>
</dbReference>
<dbReference type="GO" id="GO:0032790">
    <property type="term" value="P:ribosome disassembly"/>
    <property type="evidence" value="ECO:0007669"/>
    <property type="project" value="TreeGrafter"/>
</dbReference>
<dbReference type="Pfam" id="PF00009">
    <property type="entry name" value="GTP_EFTU"/>
    <property type="match status" value="1"/>
</dbReference>
<dbReference type="SUPFAM" id="SSF50447">
    <property type="entry name" value="Translation proteins"/>
    <property type="match status" value="1"/>
</dbReference>
<sequence length="512" mass="56659">RCRVSSHIKRQYSFLPDSYFYSSFFYSIHMLIDEVKSLRTVVNPDISKIRNIGIMAHIDAGKTTTTERMLYYSGYIRALGDVDDGDTVTDFMAQERERGITIQSAAVTFDWKSHRINLIDTPGHVDFTLEVERALRVLDGAVAVFDASAGVEAQTLTVWRQAEKHHVPCICFLNKMDNLGFSIQSIRDKLKANPVLLQTPIGSGKNFTGVVDLITNQKLIWKQKSVGDDGRAYEVKPLNELDDAAVLQEAKGARSALIEQVADLDDEFAELLLNDFIENLDAVPSIKLQAAVRRVTLARKGVPVLLGSSLKNKGVQPLLDAITAYLPAPNERHHDLVQWYKDDLCALAFKVLHDKQRGPLVFLRIYSGTLKAQTAVHNINRNSIERMSRLLVPFADQHVEIPSMPAGNIALTVGLKQTVTGDTIVLSKASAAAAARRAQNKADTGKKRGEHASVILSGVEVPDPVFFCTIEPPTMAKQADLENALNCLQREDPSLKVRVDPDSGQKCRHTAP</sequence>
<dbReference type="InterPro" id="IPR031157">
    <property type="entry name" value="G_TR_CS"/>
</dbReference>
<dbReference type="GO" id="GO:0032543">
    <property type="term" value="P:mitochondrial translation"/>
    <property type="evidence" value="ECO:0007669"/>
    <property type="project" value="TreeGrafter"/>
</dbReference>
<dbReference type="GO" id="GO:0005759">
    <property type="term" value="C:mitochondrial matrix"/>
    <property type="evidence" value="ECO:0007669"/>
    <property type="project" value="UniProtKB-ARBA"/>
</dbReference>
<dbReference type="Gene3D" id="3.40.50.300">
    <property type="entry name" value="P-loop containing nucleotide triphosphate hydrolases"/>
    <property type="match status" value="1"/>
</dbReference>
<dbReference type="InterPro" id="IPR035647">
    <property type="entry name" value="EFG_III/V"/>
</dbReference>
<dbReference type="SUPFAM" id="SSF52540">
    <property type="entry name" value="P-loop containing nucleoside triphosphate hydrolases"/>
    <property type="match status" value="1"/>
</dbReference>
<evidence type="ECO:0000313" key="6">
    <source>
        <dbReference type="Ensembl" id="ENSSORP00005050702.1"/>
    </source>
</evidence>
<dbReference type="InterPro" id="IPR041095">
    <property type="entry name" value="EFG_II"/>
</dbReference>
<dbReference type="PANTHER" id="PTHR43261:SF1">
    <property type="entry name" value="RIBOSOME-RELEASING FACTOR 2, MITOCHONDRIAL"/>
    <property type="match status" value="1"/>
</dbReference>
<dbReference type="FunFam" id="3.40.50.300:FF:000514">
    <property type="entry name" value="Ribosome-releasing factor 2, mitochondrial"/>
    <property type="match status" value="1"/>
</dbReference>
<dbReference type="Pfam" id="PF03144">
    <property type="entry name" value="GTP_EFTU_D2"/>
    <property type="match status" value="1"/>
</dbReference>
<dbReference type="SUPFAM" id="SSF54980">
    <property type="entry name" value="EF-G C-terminal domain-like"/>
    <property type="match status" value="1"/>
</dbReference>
<proteinExistence type="predicted"/>
<dbReference type="InterPro" id="IPR004161">
    <property type="entry name" value="EFTu-like_2"/>
</dbReference>
<dbReference type="Proteomes" id="UP000472271">
    <property type="component" value="Chromosome 12"/>
</dbReference>
<feature type="domain" description="Tr-type G" evidence="5">
    <location>
        <begin position="47"/>
        <end position="330"/>
    </location>
</feature>
<keyword evidence="7" id="KW-1185">Reference proteome</keyword>
<dbReference type="NCBIfam" id="TIGR00231">
    <property type="entry name" value="small_GTP"/>
    <property type="match status" value="1"/>
</dbReference>
<dbReference type="GO" id="GO:0003924">
    <property type="term" value="F:GTPase activity"/>
    <property type="evidence" value="ECO:0007669"/>
    <property type="project" value="InterPro"/>
</dbReference>
<dbReference type="InterPro" id="IPR000795">
    <property type="entry name" value="T_Tr_GTP-bd_dom"/>
</dbReference>
<dbReference type="PROSITE" id="PS51722">
    <property type="entry name" value="G_TR_2"/>
    <property type="match status" value="1"/>
</dbReference>
<evidence type="ECO:0000256" key="1">
    <source>
        <dbReference type="ARBA" id="ARBA00022741"/>
    </source>
</evidence>
<organism evidence="6 7">
    <name type="scientific">Sphaeramia orbicularis</name>
    <name type="common">orbiculate cardinalfish</name>
    <dbReference type="NCBI Taxonomy" id="375764"/>
    <lineage>
        <taxon>Eukaryota</taxon>
        <taxon>Metazoa</taxon>
        <taxon>Chordata</taxon>
        <taxon>Craniata</taxon>
        <taxon>Vertebrata</taxon>
        <taxon>Euteleostomi</taxon>
        <taxon>Actinopterygii</taxon>
        <taxon>Neopterygii</taxon>
        <taxon>Teleostei</taxon>
        <taxon>Neoteleostei</taxon>
        <taxon>Acanthomorphata</taxon>
        <taxon>Gobiaria</taxon>
        <taxon>Kurtiformes</taxon>
        <taxon>Apogonoidei</taxon>
        <taxon>Apogonidae</taxon>
        <taxon>Apogoninae</taxon>
        <taxon>Sphaeramia</taxon>
    </lineage>
</organism>
<reference evidence="6" key="3">
    <citation type="submission" date="2025-09" db="UniProtKB">
        <authorList>
            <consortium name="Ensembl"/>
        </authorList>
    </citation>
    <scope>IDENTIFICATION</scope>
</reference>
<accession>A0A673CD83</accession>
<keyword evidence="2" id="KW-0648">Protein biosynthesis</keyword>
<evidence type="ECO:0000259" key="5">
    <source>
        <dbReference type="PROSITE" id="PS51722"/>
    </source>
</evidence>
<dbReference type="InterPro" id="IPR005225">
    <property type="entry name" value="Small_GTP-bd"/>
</dbReference>
<reference evidence="6" key="2">
    <citation type="submission" date="2025-08" db="UniProtKB">
        <authorList>
            <consortium name="Ensembl"/>
        </authorList>
    </citation>
    <scope>IDENTIFICATION</scope>
</reference>
<keyword evidence="3" id="KW-0496">Mitochondrion</keyword>
<keyword evidence="4" id="KW-0342">GTP-binding</keyword>
<dbReference type="CDD" id="cd01886">
    <property type="entry name" value="EF-G"/>
    <property type="match status" value="1"/>
</dbReference>
<dbReference type="CDD" id="cd04092">
    <property type="entry name" value="mtEFG2_II_like"/>
    <property type="match status" value="1"/>
</dbReference>
<dbReference type="Gene3D" id="3.30.70.870">
    <property type="entry name" value="Elongation Factor G (Translational Gtpase), domain 3"/>
    <property type="match status" value="1"/>
</dbReference>
<dbReference type="InterPro" id="IPR009000">
    <property type="entry name" value="Transl_B-barrel_sf"/>
</dbReference>
<evidence type="ECO:0000256" key="4">
    <source>
        <dbReference type="ARBA" id="ARBA00023134"/>
    </source>
</evidence>
<name>A0A673CD83_9TELE</name>
<dbReference type="InterPro" id="IPR027417">
    <property type="entry name" value="P-loop_NTPase"/>
</dbReference>
<evidence type="ECO:0000256" key="3">
    <source>
        <dbReference type="ARBA" id="ARBA00023128"/>
    </source>
</evidence>
<dbReference type="GO" id="GO:0005525">
    <property type="term" value="F:GTP binding"/>
    <property type="evidence" value="ECO:0007669"/>
    <property type="project" value="UniProtKB-KW"/>
</dbReference>